<name>A0A0D0C9X0_9AGAM</name>
<reference evidence="2" key="2">
    <citation type="submission" date="2015-01" db="EMBL/GenBank/DDBJ databases">
        <title>Evolutionary Origins and Diversification of the Mycorrhizal Mutualists.</title>
        <authorList>
            <consortium name="DOE Joint Genome Institute"/>
            <consortium name="Mycorrhizal Genomics Consortium"/>
            <person name="Kohler A."/>
            <person name="Kuo A."/>
            <person name="Nagy L.G."/>
            <person name="Floudas D."/>
            <person name="Copeland A."/>
            <person name="Barry K.W."/>
            <person name="Cichocki N."/>
            <person name="Veneault-Fourrey C."/>
            <person name="LaButti K."/>
            <person name="Lindquist E.A."/>
            <person name="Lipzen A."/>
            <person name="Lundell T."/>
            <person name="Morin E."/>
            <person name="Murat C."/>
            <person name="Riley R."/>
            <person name="Ohm R."/>
            <person name="Sun H."/>
            <person name="Tunlid A."/>
            <person name="Henrissat B."/>
            <person name="Grigoriev I.V."/>
            <person name="Hibbett D.S."/>
            <person name="Martin F."/>
        </authorList>
    </citation>
    <scope>NUCLEOTIDE SEQUENCE [LARGE SCALE GENOMIC DNA]</scope>
    <source>
        <strain evidence="2">Ve08.2h10</strain>
    </source>
</reference>
<dbReference type="Proteomes" id="UP000054538">
    <property type="component" value="Unassembled WGS sequence"/>
</dbReference>
<gene>
    <name evidence="1" type="ORF">PAXRUDRAFT_160570</name>
</gene>
<sequence>DTKVSKELSCAGIPVWLFHDECYFTESTIIVKPVALAYLDNIIKGIYHEPGKPVKDLNCMFHRPLGLSWHIERILSPSMVSRGWNKGRGKKKGCNIIDLRGI</sequence>
<dbReference type="HOGENOM" id="CLU_2284154_0_0_1"/>
<evidence type="ECO:0000313" key="1">
    <source>
        <dbReference type="EMBL" id="KIK79702.1"/>
    </source>
</evidence>
<reference evidence="1 2" key="1">
    <citation type="submission" date="2014-04" db="EMBL/GenBank/DDBJ databases">
        <authorList>
            <consortium name="DOE Joint Genome Institute"/>
            <person name="Kuo A."/>
            <person name="Kohler A."/>
            <person name="Jargeat P."/>
            <person name="Nagy L.G."/>
            <person name="Floudas D."/>
            <person name="Copeland A."/>
            <person name="Barry K.W."/>
            <person name="Cichocki N."/>
            <person name="Veneault-Fourrey C."/>
            <person name="LaButti K."/>
            <person name="Lindquist E.A."/>
            <person name="Lipzen A."/>
            <person name="Lundell T."/>
            <person name="Morin E."/>
            <person name="Murat C."/>
            <person name="Sun H."/>
            <person name="Tunlid A."/>
            <person name="Henrissat B."/>
            <person name="Grigoriev I.V."/>
            <person name="Hibbett D.S."/>
            <person name="Martin F."/>
            <person name="Nordberg H.P."/>
            <person name="Cantor M.N."/>
            <person name="Hua S.X."/>
        </authorList>
    </citation>
    <scope>NUCLEOTIDE SEQUENCE [LARGE SCALE GENOMIC DNA]</scope>
    <source>
        <strain evidence="1 2">Ve08.2h10</strain>
    </source>
</reference>
<dbReference type="InParanoid" id="A0A0D0C9X0"/>
<feature type="non-terminal residue" evidence="1">
    <location>
        <position position="1"/>
    </location>
</feature>
<evidence type="ECO:0000313" key="2">
    <source>
        <dbReference type="Proteomes" id="UP000054538"/>
    </source>
</evidence>
<dbReference type="EMBL" id="KN826207">
    <property type="protein sequence ID" value="KIK79702.1"/>
    <property type="molecule type" value="Genomic_DNA"/>
</dbReference>
<keyword evidence="2" id="KW-1185">Reference proteome</keyword>
<organism evidence="1 2">
    <name type="scientific">Paxillus rubicundulus Ve08.2h10</name>
    <dbReference type="NCBI Taxonomy" id="930991"/>
    <lineage>
        <taxon>Eukaryota</taxon>
        <taxon>Fungi</taxon>
        <taxon>Dikarya</taxon>
        <taxon>Basidiomycota</taxon>
        <taxon>Agaricomycotina</taxon>
        <taxon>Agaricomycetes</taxon>
        <taxon>Agaricomycetidae</taxon>
        <taxon>Boletales</taxon>
        <taxon>Paxilineae</taxon>
        <taxon>Paxillaceae</taxon>
        <taxon>Paxillus</taxon>
    </lineage>
</organism>
<proteinExistence type="predicted"/>
<accession>A0A0D0C9X0</accession>
<dbReference type="AlphaFoldDB" id="A0A0D0C9X0"/>
<protein>
    <submittedName>
        <fullName evidence="1">Uncharacterized protein</fullName>
    </submittedName>
</protein>